<dbReference type="EMBL" id="ABIK02000008">
    <property type="protein sequence ID" value="EDS74856.1"/>
    <property type="molecule type" value="Genomic_DNA"/>
</dbReference>
<dbReference type="STRING" id="428126.CLOSPI_01171"/>
<evidence type="ECO:0000313" key="2">
    <source>
        <dbReference type="EMBL" id="EDS74856.1"/>
    </source>
</evidence>
<dbReference type="GeneID" id="94017486"/>
<dbReference type="AlphaFoldDB" id="B1C1R4"/>
<feature type="transmembrane region" description="Helical" evidence="1">
    <location>
        <begin position="95"/>
        <end position="118"/>
    </location>
</feature>
<feature type="transmembrane region" description="Helical" evidence="1">
    <location>
        <begin position="139"/>
        <end position="156"/>
    </location>
</feature>
<dbReference type="HOGENOM" id="CLU_1352688_0_0_9"/>
<organism evidence="2 3">
    <name type="scientific">Thomasclavelia spiroformis DSM 1552</name>
    <dbReference type="NCBI Taxonomy" id="428126"/>
    <lineage>
        <taxon>Bacteria</taxon>
        <taxon>Bacillati</taxon>
        <taxon>Bacillota</taxon>
        <taxon>Erysipelotrichia</taxon>
        <taxon>Erysipelotrichales</taxon>
        <taxon>Coprobacillaceae</taxon>
        <taxon>Thomasclavelia</taxon>
    </lineage>
</organism>
<keyword evidence="1" id="KW-0472">Membrane</keyword>
<accession>B1C1R4</accession>
<reference evidence="2" key="2">
    <citation type="submission" date="2014-06" db="EMBL/GenBank/DDBJ databases">
        <title>Draft genome sequence of Clostridium spiroforme (DSM 1552).</title>
        <authorList>
            <person name="Sudarsanam P."/>
            <person name="Ley R."/>
            <person name="Guruge J."/>
            <person name="Turnbaugh P.J."/>
            <person name="Mahowald M."/>
            <person name="Liep D."/>
            <person name="Gordon J."/>
        </authorList>
    </citation>
    <scope>NUCLEOTIDE SEQUENCE</scope>
    <source>
        <strain evidence="2">DSM 1552</strain>
    </source>
</reference>
<dbReference type="Proteomes" id="UP000004910">
    <property type="component" value="Unassembled WGS sequence"/>
</dbReference>
<evidence type="ECO:0000256" key="1">
    <source>
        <dbReference type="SAM" id="Phobius"/>
    </source>
</evidence>
<dbReference type="InterPro" id="IPR006541">
    <property type="entry name" value="Bacteriocin_ass"/>
</dbReference>
<proteinExistence type="predicted"/>
<evidence type="ECO:0008006" key="4">
    <source>
        <dbReference type="Google" id="ProtNLM"/>
    </source>
</evidence>
<feature type="transmembrane region" description="Helical" evidence="1">
    <location>
        <begin position="168"/>
        <end position="189"/>
    </location>
</feature>
<gene>
    <name evidence="2" type="ORF">CLOSPI_01171</name>
</gene>
<dbReference type="RefSeq" id="WP_004609704.1">
    <property type="nucleotide sequence ID" value="NZ_CP102275.1"/>
</dbReference>
<keyword evidence="3" id="KW-1185">Reference proteome</keyword>
<name>B1C1R4_9FIRM</name>
<dbReference type="OrthoDB" id="1657704at2"/>
<keyword evidence="1" id="KW-0812">Transmembrane</keyword>
<evidence type="ECO:0000313" key="3">
    <source>
        <dbReference type="Proteomes" id="UP000004910"/>
    </source>
</evidence>
<dbReference type="Pfam" id="PF07242">
    <property type="entry name" value="DUF1430"/>
    <property type="match status" value="1"/>
</dbReference>
<sequence length="202" mass="24291">MAKYQKRNEPVIYIKNNGKFYNYKLWQPYVLDNPILYIQRTFSFIDNEIQSMFFKTDDPKTLLEELKPYGIHQFITAQYRYDHYIMTFKEQLIDFGLIFIIYVILYLILIIQSILMFYNEHGKTIAVKYMLGKSKIKRYWELFSVSVLSYAVIFAASTKLDITRKDSIKFICTFAILELVIELLYISYYERKKMISLLKGEK</sequence>
<comment type="caution">
    <text evidence="2">The sequence shown here is derived from an EMBL/GenBank/DDBJ whole genome shotgun (WGS) entry which is preliminary data.</text>
</comment>
<reference evidence="2" key="1">
    <citation type="submission" date="2008-02" db="EMBL/GenBank/DDBJ databases">
        <authorList>
            <person name="Fulton L."/>
            <person name="Clifton S."/>
            <person name="Fulton B."/>
            <person name="Xu J."/>
            <person name="Minx P."/>
            <person name="Pepin K.H."/>
            <person name="Johnson M."/>
            <person name="Thiruvilangam P."/>
            <person name="Bhonagiri V."/>
            <person name="Nash W.E."/>
            <person name="Mardis E.R."/>
            <person name="Wilson R.K."/>
        </authorList>
    </citation>
    <scope>NUCLEOTIDE SEQUENCE [LARGE SCALE GENOMIC DNA]</scope>
    <source>
        <strain evidence="2">DSM 1552</strain>
    </source>
</reference>
<keyword evidence="1" id="KW-1133">Transmembrane helix</keyword>
<protein>
    <recommendedName>
        <fullName evidence="4">DUF1430 domain-containing protein</fullName>
    </recommendedName>
</protein>